<organism evidence="8 9">
    <name type="scientific">Halteria grandinella</name>
    <dbReference type="NCBI Taxonomy" id="5974"/>
    <lineage>
        <taxon>Eukaryota</taxon>
        <taxon>Sar</taxon>
        <taxon>Alveolata</taxon>
        <taxon>Ciliophora</taxon>
        <taxon>Intramacronucleata</taxon>
        <taxon>Spirotrichea</taxon>
        <taxon>Stichotrichia</taxon>
        <taxon>Sporadotrichida</taxon>
        <taxon>Halteriidae</taxon>
        <taxon>Halteria</taxon>
    </lineage>
</organism>
<feature type="transmembrane region" description="Helical" evidence="6">
    <location>
        <begin position="260"/>
        <end position="282"/>
    </location>
</feature>
<feature type="transmembrane region" description="Helical" evidence="6">
    <location>
        <begin position="331"/>
        <end position="349"/>
    </location>
</feature>
<dbReference type="InterPro" id="IPR046357">
    <property type="entry name" value="PPIase_dom_sf"/>
</dbReference>
<protein>
    <recommendedName>
        <fullName evidence="2 5">peptidylprolyl isomerase</fullName>
        <ecNumber evidence="2 5">5.2.1.8</ecNumber>
    </recommendedName>
</protein>
<dbReference type="SUPFAM" id="SSF54534">
    <property type="entry name" value="FKBP-like"/>
    <property type="match status" value="1"/>
</dbReference>
<evidence type="ECO:0000256" key="5">
    <source>
        <dbReference type="PROSITE-ProRule" id="PRU00277"/>
    </source>
</evidence>
<dbReference type="OrthoDB" id="1902587at2759"/>
<evidence type="ECO:0000256" key="3">
    <source>
        <dbReference type="ARBA" id="ARBA00023110"/>
    </source>
</evidence>
<feature type="domain" description="PPIase FKBP-type" evidence="7">
    <location>
        <begin position="37"/>
        <end position="124"/>
    </location>
</feature>
<dbReference type="PANTHER" id="PTHR43811:SF19">
    <property type="entry name" value="39 KDA FK506-BINDING NUCLEAR PROTEIN"/>
    <property type="match status" value="1"/>
</dbReference>
<comment type="caution">
    <text evidence="8">The sequence shown here is derived from an EMBL/GenBank/DDBJ whole genome shotgun (WGS) entry which is preliminary data.</text>
</comment>
<keyword evidence="4 5" id="KW-0413">Isomerase</keyword>
<dbReference type="GO" id="GO:0003755">
    <property type="term" value="F:peptidyl-prolyl cis-trans isomerase activity"/>
    <property type="evidence" value="ECO:0007669"/>
    <property type="project" value="UniProtKB-KW"/>
</dbReference>
<evidence type="ECO:0000256" key="6">
    <source>
        <dbReference type="SAM" id="Phobius"/>
    </source>
</evidence>
<reference evidence="8" key="1">
    <citation type="submission" date="2019-06" db="EMBL/GenBank/DDBJ databases">
        <authorList>
            <person name="Zheng W."/>
        </authorList>
    </citation>
    <scope>NUCLEOTIDE SEQUENCE</scope>
    <source>
        <strain evidence="8">QDHG01</strain>
    </source>
</reference>
<dbReference type="AlphaFoldDB" id="A0A8J8NLH7"/>
<evidence type="ECO:0000313" key="8">
    <source>
        <dbReference type="EMBL" id="TNV77446.1"/>
    </source>
</evidence>
<evidence type="ECO:0000256" key="1">
    <source>
        <dbReference type="ARBA" id="ARBA00000971"/>
    </source>
</evidence>
<gene>
    <name evidence="8" type="ORF">FGO68_gene14940</name>
</gene>
<dbReference type="EC" id="5.2.1.8" evidence="2 5"/>
<feature type="transmembrane region" description="Helical" evidence="6">
    <location>
        <begin position="162"/>
        <end position="182"/>
    </location>
</feature>
<feature type="transmembrane region" description="Helical" evidence="6">
    <location>
        <begin position="228"/>
        <end position="248"/>
    </location>
</feature>
<dbReference type="Pfam" id="PF00254">
    <property type="entry name" value="FKBP_C"/>
    <property type="match status" value="1"/>
</dbReference>
<dbReference type="Gene3D" id="3.10.50.40">
    <property type="match status" value="1"/>
</dbReference>
<evidence type="ECO:0000259" key="7">
    <source>
        <dbReference type="PROSITE" id="PS50059"/>
    </source>
</evidence>
<dbReference type="PROSITE" id="PS50059">
    <property type="entry name" value="FKBP_PPIASE"/>
    <property type="match status" value="1"/>
</dbReference>
<dbReference type="EMBL" id="RRYP01011891">
    <property type="protein sequence ID" value="TNV77446.1"/>
    <property type="molecule type" value="Genomic_DNA"/>
</dbReference>
<feature type="transmembrane region" description="Helical" evidence="6">
    <location>
        <begin position="188"/>
        <end position="208"/>
    </location>
</feature>
<keyword evidence="9" id="KW-1185">Reference proteome</keyword>
<keyword evidence="3 5" id="KW-0697">Rotamase</keyword>
<evidence type="ECO:0000256" key="4">
    <source>
        <dbReference type="ARBA" id="ARBA00023235"/>
    </source>
</evidence>
<feature type="transmembrane region" description="Helical" evidence="6">
    <location>
        <begin position="294"/>
        <end position="311"/>
    </location>
</feature>
<name>A0A8J8NLH7_HALGN</name>
<keyword evidence="6" id="KW-1133">Transmembrane helix</keyword>
<sequence>MAIRIIQTMKTGQSLKTQDGFTIKALSDGSGPLCPEGARVKAHYTGKFLDGRVFDTSIGKQPFEFTCGEQRVIRAWDEGFTRLRKGQRAVMTCPPQWAYGHAGAGDDIPPDSTLVFEVELVEYTIDHTSKKFAEGEEEKVLDECWDFTVSDSHKFSPQAVQAIRLIMFVTTFSLFLFALYIFKWTSQLYFFTQIGNNICWLSAGLQFYQGMRNNQAPFFKLTCVLTQYAFTFQIIITVVYWIALHAHMKQMIENVDNKELIYWFMVLVHSWPLVSSTSLTLLTKGYFFHQHGDYLLWFGPLYLGLNAVGCWERGYALYPFMPWMTNPFRSAFTGIALFIGGLLLFKGACTQVNKRLKQKHIPRAWVQEEEETKKD</sequence>
<comment type="catalytic activity">
    <reaction evidence="1 5">
        <text>[protein]-peptidylproline (omega=180) = [protein]-peptidylproline (omega=0)</text>
        <dbReference type="Rhea" id="RHEA:16237"/>
        <dbReference type="Rhea" id="RHEA-COMP:10747"/>
        <dbReference type="Rhea" id="RHEA-COMP:10748"/>
        <dbReference type="ChEBI" id="CHEBI:83833"/>
        <dbReference type="ChEBI" id="CHEBI:83834"/>
        <dbReference type="EC" id="5.2.1.8"/>
    </reaction>
</comment>
<accession>A0A8J8NLH7</accession>
<keyword evidence="6" id="KW-0812">Transmembrane</keyword>
<keyword evidence="6" id="KW-0472">Membrane</keyword>
<evidence type="ECO:0000313" key="9">
    <source>
        <dbReference type="Proteomes" id="UP000785679"/>
    </source>
</evidence>
<dbReference type="PANTHER" id="PTHR43811">
    <property type="entry name" value="FKBP-TYPE PEPTIDYL-PROLYL CIS-TRANS ISOMERASE FKPA"/>
    <property type="match status" value="1"/>
</dbReference>
<proteinExistence type="predicted"/>
<dbReference type="Proteomes" id="UP000785679">
    <property type="component" value="Unassembled WGS sequence"/>
</dbReference>
<evidence type="ECO:0000256" key="2">
    <source>
        <dbReference type="ARBA" id="ARBA00013194"/>
    </source>
</evidence>
<dbReference type="InterPro" id="IPR001179">
    <property type="entry name" value="PPIase_FKBP_dom"/>
</dbReference>